<sequence>MISRRHSPPYFLVYVRDGQSGRPRLGEIRKLSRVLFRVGSSSNGSFYVCPRCLIREGYHQVDRISITLGDRMAKFHIIFSYISPIWLYRRLCALKAQQALRRYGHGSSRLHRSCSASSSRALLPPRQHVPTSF</sequence>
<dbReference type="WBParaSite" id="L893_g662.t1">
    <property type="protein sequence ID" value="L893_g662.t1"/>
    <property type="gene ID" value="L893_g662"/>
</dbReference>
<reference evidence="2" key="1">
    <citation type="submission" date="2016-11" db="UniProtKB">
        <authorList>
            <consortium name="WormBaseParasite"/>
        </authorList>
    </citation>
    <scope>IDENTIFICATION</scope>
</reference>
<protein>
    <submittedName>
        <fullName evidence="2">Uncharacterized protein</fullName>
    </submittedName>
</protein>
<evidence type="ECO:0000313" key="1">
    <source>
        <dbReference type="Proteomes" id="UP000095287"/>
    </source>
</evidence>
<accession>A0A1I8AK53</accession>
<keyword evidence="1" id="KW-1185">Reference proteome</keyword>
<name>A0A1I8AK53_9BILA</name>
<dbReference type="AlphaFoldDB" id="A0A1I8AK53"/>
<evidence type="ECO:0000313" key="2">
    <source>
        <dbReference type="WBParaSite" id="L893_g662.t1"/>
    </source>
</evidence>
<organism evidence="1 2">
    <name type="scientific">Steinernema glaseri</name>
    <dbReference type="NCBI Taxonomy" id="37863"/>
    <lineage>
        <taxon>Eukaryota</taxon>
        <taxon>Metazoa</taxon>
        <taxon>Ecdysozoa</taxon>
        <taxon>Nematoda</taxon>
        <taxon>Chromadorea</taxon>
        <taxon>Rhabditida</taxon>
        <taxon>Tylenchina</taxon>
        <taxon>Panagrolaimomorpha</taxon>
        <taxon>Strongyloidoidea</taxon>
        <taxon>Steinernematidae</taxon>
        <taxon>Steinernema</taxon>
    </lineage>
</organism>
<proteinExistence type="predicted"/>
<dbReference type="Proteomes" id="UP000095287">
    <property type="component" value="Unplaced"/>
</dbReference>